<feature type="domain" description="Glycosyl transferase family 1" evidence="2">
    <location>
        <begin position="93"/>
        <end position="254"/>
    </location>
</feature>
<proteinExistence type="predicted"/>
<accession>A0A382HN73</accession>
<dbReference type="GO" id="GO:0009103">
    <property type="term" value="P:lipopolysaccharide biosynthetic process"/>
    <property type="evidence" value="ECO:0007669"/>
    <property type="project" value="TreeGrafter"/>
</dbReference>
<dbReference type="GO" id="GO:0016757">
    <property type="term" value="F:glycosyltransferase activity"/>
    <property type="evidence" value="ECO:0007669"/>
    <property type="project" value="InterPro"/>
</dbReference>
<protein>
    <recommendedName>
        <fullName evidence="2">Glycosyl transferase family 1 domain-containing protein</fullName>
    </recommendedName>
</protein>
<dbReference type="Gene3D" id="3.40.50.2000">
    <property type="entry name" value="Glycogen Phosphorylase B"/>
    <property type="match status" value="1"/>
</dbReference>
<sequence>AKCTVWLKYHNITPSHFFKDYDLSNYYATQEGELQTRKFVWNPKIDKYIGDSSFNCDCLKQLGVNPHKLAIIPPLMMIEEYSKANIDSDLLSNIQNGKKHFLTVGRVVPNKGHSHLIQTIRNYVNFFGPEVQLHIIGSLSMQDKRYYYELERLINRFHLGEQIIFHQNVNFDQMHTYYSVCDAFLMMSEHEGFCVPIAESQFHELPIIALNRGAVEETLGQDQIIFDEPEYYDFAVALHRVAEDQSVKEHLTTSGSKNFHRYRSENILQQLLSLF</sequence>
<organism evidence="3">
    <name type="scientific">marine metagenome</name>
    <dbReference type="NCBI Taxonomy" id="408172"/>
    <lineage>
        <taxon>unclassified sequences</taxon>
        <taxon>metagenomes</taxon>
        <taxon>ecological metagenomes</taxon>
    </lineage>
</organism>
<feature type="non-terminal residue" evidence="3">
    <location>
        <position position="1"/>
    </location>
</feature>
<dbReference type="PANTHER" id="PTHR46401:SF2">
    <property type="entry name" value="GLYCOSYLTRANSFERASE WBBK-RELATED"/>
    <property type="match status" value="1"/>
</dbReference>
<keyword evidence="1" id="KW-0808">Transferase</keyword>
<dbReference type="AlphaFoldDB" id="A0A382HN73"/>
<name>A0A382HN73_9ZZZZ</name>
<dbReference type="Pfam" id="PF00534">
    <property type="entry name" value="Glycos_transf_1"/>
    <property type="match status" value="1"/>
</dbReference>
<dbReference type="InterPro" id="IPR001296">
    <property type="entry name" value="Glyco_trans_1"/>
</dbReference>
<dbReference type="PANTHER" id="PTHR46401">
    <property type="entry name" value="GLYCOSYLTRANSFERASE WBBK-RELATED"/>
    <property type="match status" value="1"/>
</dbReference>
<evidence type="ECO:0000313" key="3">
    <source>
        <dbReference type="EMBL" id="SVB88103.1"/>
    </source>
</evidence>
<gene>
    <name evidence="3" type="ORF">METZ01_LOCUS240957</name>
</gene>
<dbReference type="SUPFAM" id="SSF53756">
    <property type="entry name" value="UDP-Glycosyltransferase/glycogen phosphorylase"/>
    <property type="match status" value="1"/>
</dbReference>
<reference evidence="3" key="1">
    <citation type="submission" date="2018-05" db="EMBL/GenBank/DDBJ databases">
        <authorList>
            <person name="Lanie J.A."/>
            <person name="Ng W.-L."/>
            <person name="Kazmierczak K.M."/>
            <person name="Andrzejewski T.M."/>
            <person name="Davidsen T.M."/>
            <person name="Wayne K.J."/>
            <person name="Tettelin H."/>
            <person name="Glass J.I."/>
            <person name="Rusch D."/>
            <person name="Podicherti R."/>
            <person name="Tsui H.-C.T."/>
            <person name="Winkler M.E."/>
        </authorList>
    </citation>
    <scope>NUCLEOTIDE SEQUENCE</scope>
</reference>
<dbReference type="EMBL" id="UINC01061967">
    <property type="protein sequence ID" value="SVB88103.1"/>
    <property type="molecule type" value="Genomic_DNA"/>
</dbReference>
<evidence type="ECO:0000259" key="2">
    <source>
        <dbReference type="Pfam" id="PF00534"/>
    </source>
</evidence>
<evidence type="ECO:0000256" key="1">
    <source>
        <dbReference type="ARBA" id="ARBA00022679"/>
    </source>
</evidence>